<evidence type="ECO:0000259" key="3">
    <source>
        <dbReference type="Pfam" id="PF04355"/>
    </source>
</evidence>
<dbReference type="RefSeq" id="WP_205349454.1">
    <property type="nucleotide sequence ID" value="NZ_JAFEUP010000005.1"/>
</dbReference>
<dbReference type="PROSITE" id="PS51257">
    <property type="entry name" value="PROKAR_LIPOPROTEIN"/>
    <property type="match status" value="1"/>
</dbReference>
<proteinExistence type="predicted"/>
<keyword evidence="2" id="KW-0472">Membrane</keyword>
<evidence type="ECO:0000313" key="4">
    <source>
        <dbReference type="EMBL" id="MBM7062260.1"/>
    </source>
</evidence>
<gene>
    <name evidence="4" type="primary">osmE</name>
    <name evidence="4" type="ORF">JQX08_16235</name>
</gene>
<dbReference type="Gene3D" id="3.30.1450.10">
    <property type="match status" value="1"/>
</dbReference>
<dbReference type="EMBL" id="JAFEUP010000005">
    <property type="protein sequence ID" value="MBM7062260.1"/>
    <property type="molecule type" value="Genomic_DNA"/>
</dbReference>
<sequence length="113" mass="11884">MSRLLSAGVVALAGLAACTNLQSTYQNEPLVAQVRPGMSREQVHQLGGAPLASVPRKIAAGTCDDYQLGRSGAATTYYVAYDASGKVQSTGFTNCNGFEHAEYDRANPDHGGY</sequence>
<dbReference type="Proteomes" id="UP000717995">
    <property type="component" value="Unassembled WGS sequence"/>
</dbReference>
<evidence type="ECO:0000256" key="1">
    <source>
        <dbReference type="ARBA" id="ARBA00022729"/>
    </source>
</evidence>
<organism evidence="4 5">
    <name type="scientific">Zestomonas insulae</name>
    <dbReference type="NCBI Taxonomy" id="2809017"/>
    <lineage>
        <taxon>Bacteria</taxon>
        <taxon>Pseudomonadati</taxon>
        <taxon>Pseudomonadota</taxon>
        <taxon>Gammaproteobacteria</taxon>
        <taxon>Pseudomonadales</taxon>
        <taxon>Pseudomonadaceae</taxon>
        <taxon>Zestomonas</taxon>
    </lineage>
</organism>
<dbReference type="InterPro" id="IPR037873">
    <property type="entry name" value="BamE-like"/>
</dbReference>
<dbReference type="InterPro" id="IPR007450">
    <property type="entry name" value="BamE_dom"/>
</dbReference>
<comment type="caution">
    <text evidence="4">The sequence shown here is derived from an EMBL/GenBank/DDBJ whole genome shotgun (WGS) entry which is preliminary data.</text>
</comment>
<keyword evidence="4" id="KW-0449">Lipoprotein</keyword>
<reference evidence="4 5" key="1">
    <citation type="submission" date="2021-02" db="EMBL/GenBank/DDBJ databases">
        <authorList>
            <person name="Lee D.-H."/>
        </authorList>
    </citation>
    <scope>NUCLEOTIDE SEQUENCE [LARGE SCALE GENOMIC DNA]</scope>
    <source>
        <strain evidence="4 5">UL073</strain>
    </source>
</reference>
<dbReference type="NCBIfam" id="NF008423">
    <property type="entry name" value="PRK11251.1"/>
    <property type="match status" value="1"/>
</dbReference>
<accession>A0ABS2IGS5</accession>
<dbReference type="Pfam" id="PF04355">
    <property type="entry name" value="BamE"/>
    <property type="match status" value="1"/>
</dbReference>
<evidence type="ECO:0000313" key="5">
    <source>
        <dbReference type="Proteomes" id="UP000717995"/>
    </source>
</evidence>
<keyword evidence="5" id="KW-1185">Reference proteome</keyword>
<feature type="domain" description="Outer membrane protein assembly factor BamE" evidence="3">
    <location>
        <begin position="24"/>
        <end position="90"/>
    </location>
</feature>
<keyword evidence="1" id="KW-0732">Signal</keyword>
<name>A0ABS2IGS5_9GAMM</name>
<evidence type="ECO:0000256" key="2">
    <source>
        <dbReference type="ARBA" id="ARBA00023136"/>
    </source>
</evidence>
<protein>
    <submittedName>
        <fullName evidence="4">Osmotically-inducible lipoprotein OsmE</fullName>
    </submittedName>
</protein>